<feature type="compositionally biased region" description="Basic and acidic residues" evidence="1">
    <location>
        <begin position="37"/>
        <end position="62"/>
    </location>
</feature>
<evidence type="ECO:0000313" key="2">
    <source>
        <dbReference type="EMBL" id="CAI5726254.1"/>
    </source>
</evidence>
<evidence type="ECO:0000256" key="1">
    <source>
        <dbReference type="SAM" id="MobiDB-lite"/>
    </source>
</evidence>
<keyword evidence="3" id="KW-1185">Reference proteome</keyword>
<dbReference type="Proteomes" id="UP001162031">
    <property type="component" value="Unassembled WGS sequence"/>
</dbReference>
<gene>
    <name evidence="2" type="ORF">HBR001_LOCUS3795</name>
</gene>
<proteinExistence type="predicted"/>
<evidence type="ECO:0000313" key="3">
    <source>
        <dbReference type="Proteomes" id="UP001162031"/>
    </source>
</evidence>
<feature type="compositionally biased region" description="Acidic residues" evidence="1">
    <location>
        <begin position="63"/>
        <end position="75"/>
    </location>
</feature>
<reference evidence="2" key="1">
    <citation type="submission" date="2022-12" db="EMBL/GenBank/DDBJ databases">
        <authorList>
            <person name="Webb A."/>
        </authorList>
    </citation>
    <scope>NUCLEOTIDE SEQUENCE</scope>
    <source>
        <strain evidence="2">Hp1</strain>
    </source>
</reference>
<name>A0AAV0TRJ7_HYABA</name>
<feature type="region of interest" description="Disordered" evidence="1">
    <location>
        <begin position="1"/>
        <end position="20"/>
    </location>
</feature>
<dbReference type="AlphaFoldDB" id="A0AAV0TRJ7"/>
<feature type="region of interest" description="Disordered" evidence="1">
    <location>
        <begin position="37"/>
        <end position="75"/>
    </location>
</feature>
<accession>A0AAV0TRJ7</accession>
<sequence length="75" mass="8550">MDNQCQRPVPGDGKTPRAPLLVDAELELLRALEEDVLKERASEEEKEKEKNVEKHGGRGPIRDDDDEDYDDSDDE</sequence>
<protein>
    <submittedName>
        <fullName evidence="2">Uncharacterized protein</fullName>
    </submittedName>
</protein>
<comment type="caution">
    <text evidence="2">The sequence shown here is derived from an EMBL/GenBank/DDBJ whole genome shotgun (WGS) entry which is preliminary data.</text>
</comment>
<dbReference type="EMBL" id="CANTFL010000641">
    <property type="protein sequence ID" value="CAI5726254.1"/>
    <property type="molecule type" value="Genomic_DNA"/>
</dbReference>
<organism evidence="2 3">
    <name type="scientific">Hyaloperonospora brassicae</name>
    <name type="common">Brassica downy mildew</name>
    <name type="synonym">Peronospora brassicae</name>
    <dbReference type="NCBI Taxonomy" id="162125"/>
    <lineage>
        <taxon>Eukaryota</taxon>
        <taxon>Sar</taxon>
        <taxon>Stramenopiles</taxon>
        <taxon>Oomycota</taxon>
        <taxon>Peronosporomycetes</taxon>
        <taxon>Peronosporales</taxon>
        <taxon>Peronosporaceae</taxon>
        <taxon>Hyaloperonospora</taxon>
    </lineage>
</organism>